<keyword evidence="5" id="KW-0812">Transmembrane</keyword>
<feature type="compositionally biased region" description="Low complexity" evidence="4">
    <location>
        <begin position="34"/>
        <end position="50"/>
    </location>
</feature>
<keyword evidence="5" id="KW-1133">Transmembrane helix</keyword>
<dbReference type="RefSeq" id="WP_404748983.1">
    <property type="nucleotide sequence ID" value="NZ_JBJDQH010000032.1"/>
</dbReference>
<evidence type="ECO:0000256" key="3">
    <source>
        <dbReference type="ARBA" id="ARBA00022801"/>
    </source>
</evidence>
<dbReference type="InterPro" id="IPR051201">
    <property type="entry name" value="Chloro_Bact_Ser_Proteases"/>
</dbReference>
<dbReference type="InterPro" id="IPR001940">
    <property type="entry name" value="Peptidase_S1C"/>
</dbReference>
<dbReference type="SUPFAM" id="SSF50156">
    <property type="entry name" value="PDZ domain-like"/>
    <property type="match status" value="1"/>
</dbReference>
<keyword evidence="5" id="KW-0472">Membrane</keyword>
<feature type="transmembrane region" description="Helical" evidence="5">
    <location>
        <begin position="331"/>
        <end position="352"/>
    </location>
</feature>
<feature type="compositionally biased region" description="Low complexity" evidence="4">
    <location>
        <begin position="249"/>
        <end position="308"/>
    </location>
</feature>
<feature type="compositionally biased region" description="Low complexity" evidence="4">
    <location>
        <begin position="60"/>
        <end position="84"/>
    </location>
</feature>
<proteinExistence type="inferred from homology"/>
<keyword evidence="2 7" id="KW-0645">Protease</keyword>
<evidence type="ECO:0000256" key="4">
    <source>
        <dbReference type="SAM" id="MobiDB-lite"/>
    </source>
</evidence>
<dbReference type="InterPro" id="IPR001478">
    <property type="entry name" value="PDZ"/>
</dbReference>
<dbReference type="EMBL" id="JBJDQH010000032">
    <property type="protein sequence ID" value="MFK4272806.1"/>
    <property type="molecule type" value="Genomic_DNA"/>
</dbReference>
<sequence length="694" mass="68135">MDEGKATGPKPKWWSRPVTRPGRRSSSEADAQPAGDTTAGDSTAAAAAGAADGGVGRVPGTADGASDAAAAGDTVSGDTAAGDTVPGDAMAAGAESGPAPMAQASIDNAVGDGVSDQPPSPAAGGPSGEGGGDGAPAGADSGAEGGQTAHPLHAPDPYSTPPYGGPGPWAPAPPVQRPMPTPAHGTTLPPGIHPGATPAHGTQVPPAAAQAVPPPGMTPAHGTQMPPAAMPPAAMPPAAMPPAAMPPAAMAPTGMTPTGMAPTGMTPAHGTQLPPGAQADPAAATAQLPQQPGQSGQPLQSQPGQAAQWQHYDPWTSAPDVPRKPSRRRGLVGAVLIALIAGCLGGGIGAYLEHERTTEDSAVHLPQASADQGAVDPDSVSGIAARALPGVVTIHVSGGTEQATGTGFVLDEQGHILTNNHVVEPAGSGGAISVTFNGGEVADAKVIGRDSGYDLAVIKVDGVSGLHPLALGNSDSVRVGDPVVAIGAPYDLAGTVTSGIISAKERPITAGGDEGDGSDISYVDALQTDAPINPGNSGGPLVDSKARVIGINSAIRAADDGSGLGGSQGGSIGLGFAIPINQGKRVAEELINTGKATHPVIGVTLDMEYAGDGARVHTRGADGPPVNPDGPGDKAGIKAGDIVTEVDGVRVHSGQELIVKIRSHRPGDRLRLTLRRDGRERTVELTLGSASGSG</sequence>
<evidence type="ECO:0000313" key="8">
    <source>
        <dbReference type="Proteomes" id="UP001620295"/>
    </source>
</evidence>
<dbReference type="PANTHER" id="PTHR43343">
    <property type="entry name" value="PEPTIDASE S12"/>
    <property type="match status" value="1"/>
</dbReference>
<evidence type="ECO:0000259" key="6">
    <source>
        <dbReference type="SMART" id="SM00228"/>
    </source>
</evidence>
<keyword evidence="8" id="KW-1185">Reference proteome</keyword>
<evidence type="ECO:0000256" key="2">
    <source>
        <dbReference type="ARBA" id="ARBA00022670"/>
    </source>
</evidence>
<comment type="similarity">
    <text evidence="1">Belongs to the peptidase S1C family.</text>
</comment>
<dbReference type="GO" id="GO:0008233">
    <property type="term" value="F:peptidase activity"/>
    <property type="evidence" value="ECO:0007669"/>
    <property type="project" value="UniProtKB-KW"/>
</dbReference>
<evidence type="ECO:0000256" key="5">
    <source>
        <dbReference type="SAM" id="Phobius"/>
    </source>
</evidence>
<evidence type="ECO:0000256" key="1">
    <source>
        <dbReference type="ARBA" id="ARBA00010541"/>
    </source>
</evidence>
<feature type="compositionally biased region" description="Pro residues" evidence="4">
    <location>
        <begin position="158"/>
        <end position="181"/>
    </location>
</feature>
<dbReference type="SMART" id="SM00228">
    <property type="entry name" value="PDZ"/>
    <property type="match status" value="1"/>
</dbReference>
<dbReference type="Pfam" id="PF13365">
    <property type="entry name" value="Trypsin_2"/>
    <property type="match status" value="1"/>
</dbReference>
<dbReference type="InterPro" id="IPR036034">
    <property type="entry name" value="PDZ_sf"/>
</dbReference>
<dbReference type="GO" id="GO:0006508">
    <property type="term" value="P:proteolysis"/>
    <property type="evidence" value="ECO:0007669"/>
    <property type="project" value="UniProtKB-KW"/>
</dbReference>
<protein>
    <submittedName>
        <fullName evidence="7">S1C family serine protease</fullName>
        <ecNumber evidence="7">3.4.21.-</ecNumber>
    </submittedName>
</protein>
<dbReference type="PRINTS" id="PR00834">
    <property type="entry name" value="PROTEASES2C"/>
</dbReference>
<accession>A0ABW8M3V1</accession>
<dbReference type="EC" id="3.4.21.-" evidence="7"/>
<feature type="domain" description="PDZ" evidence="6">
    <location>
        <begin position="599"/>
        <end position="678"/>
    </location>
</feature>
<feature type="region of interest" description="Disordered" evidence="4">
    <location>
        <begin position="249"/>
        <end position="309"/>
    </location>
</feature>
<keyword evidence="3 7" id="KW-0378">Hydrolase</keyword>
<dbReference type="PANTHER" id="PTHR43343:SF3">
    <property type="entry name" value="PROTEASE DO-LIKE 8, CHLOROPLASTIC"/>
    <property type="match status" value="1"/>
</dbReference>
<dbReference type="InterPro" id="IPR009003">
    <property type="entry name" value="Peptidase_S1_PA"/>
</dbReference>
<dbReference type="Proteomes" id="UP001620295">
    <property type="component" value="Unassembled WGS sequence"/>
</dbReference>
<name>A0ABW8M3V1_9ACTN</name>
<dbReference type="Gene3D" id="2.40.10.10">
    <property type="entry name" value="Trypsin-like serine proteases"/>
    <property type="match status" value="2"/>
</dbReference>
<comment type="caution">
    <text evidence="7">The sequence shown here is derived from an EMBL/GenBank/DDBJ whole genome shotgun (WGS) entry which is preliminary data.</text>
</comment>
<reference evidence="7 8" key="1">
    <citation type="submission" date="2024-11" db="EMBL/GenBank/DDBJ databases">
        <title>The Natural Products Discovery Center: Release of the First 8490 Sequenced Strains for Exploring Actinobacteria Biosynthetic Diversity.</title>
        <authorList>
            <person name="Kalkreuter E."/>
            <person name="Kautsar S.A."/>
            <person name="Yang D."/>
            <person name="Bader C.D."/>
            <person name="Teijaro C.N."/>
            <person name="Fluegel L."/>
            <person name="Davis C.M."/>
            <person name="Simpson J.R."/>
            <person name="Lauterbach L."/>
            <person name="Steele A.D."/>
            <person name="Gui C."/>
            <person name="Meng S."/>
            <person name="Li G."/>
            <person name="Viehrig K."/>
            <person name="Ye F."/>
            <person name="Su P."/>
            <person name="Kiefer A.F."/>
            <person name="Nichols A."/>
            <person name="Cepeda A.J."/>
            <person name="Yan W."/>
            <person name="Fan B."/>
            <person name="Jiang Y."/>
            <person name="Adhikari A."/>
            <person name="Zheng C.-J."/>
            <person name="Schuster L."/>
            <person name="Cowan T.M."/>
            <person name="Smanski M.J."/>
            <person name="Chevrette M.G."/>
            <person name="De Carvalho L.P.S."/>
            <person name="Shen B."/>
        </authorList>
    </citation>
    <scope>NUCLEOTIDE SEQUENCE [LARGE SCALE GENOMIC DNA]</scope>
    <source>
        <strain evidence="7 8">NPDC020863</strain>
    </source>
</reference>
<feature type="region of interest" description="Disordered" evidence="4">
    <location>
        <begin position="1"/>
        <end position="234"/>
    </location>
</feature>
<dbReference type="InterPro" id="IPR043504">
    <property type="entry name" value="Peptidase_S1_PA_chymotrypsin"/>
</dbReference>
<dbReference type="SUPFAM" id="SSF50494">
    <property type="entry name" value="Trypsin-like serine proteases"/>
    <property type="match status" value="1"/>
</dbReference>
<gene>
    <name evidence="7" type="ORF">ACI2L5_49265</name>
</gene>
<dbReference type="Gene3D" id="2.30.42.10">
    <property type="match status" value="1"/>
</dbReference>
<feature type="compositionally biased region" description="Gly residues" evidence="4">
    <location>
        <begin position="125"/>
        <end position="135"/>
    </location>
</feature>
<evidence type="ECO:0000313" key="7">
    <source>
        <dbReference type="EMBL" id="MFK4272806.1"/>
    </source>
</evidence>
<organism evidence="7 8">
    <name type="scientific">Streptomyces milbemycinicus</name>
    <dbReference type="NCBI Taxonomy" id="476552"/>
    <lineage>
        <taxon>Bacteria</taxon>
        <taxon>Bacillati</taxon>
        <taxon>Actinomycetota</taxon>
        <taxon>Actinomycetes</taxon>
        <taxon>Kitasatosporales</taxon>
        <taxon>Streptomycetaceae</taxon>
        <taxon>Streptomyces</taxon>
    </lineage>
</organism>
<dbReference type="Pfam" id="PF13180">
    <property type="entry name" value="PDZ_2"/>
    <property type="match status" value="1"/>
</dbReference>